<protein>
    <recommendedName>
        <fullName evidence="3">F-box domain-containing protein</fullName>
    </recommendedName>
</protein>
<keyword evidence="2" id="KW-1185">Reference proteome</keyword>
<sequence>MKHPPKYSNIPQPETRVSPYIATELVEFVIDTLGELLPTSSAAFQTLLSFALTGRRALPQSQQHLFTVLVFDSVEHKGRRVPAWKHLENMLNLFKRKPHLALHVRRVKISFYRVFSPNALNALAVWGVRGSSERIKHPEVVEETMLPQLLGQLRNIVSFSFNGLGCQLGGYPWYSLTDNLQQSIKVFLSRPKEDGNALEAFNLDNVTQIPPELFKNMPPSLLTLHLATVINFDWPLTSRVEKTKLLHAQQWHFVLTSLDFCSRWQGDFLEMLLAYGSGKHLSQLQSLSYWIESTQSSQTLGRLLSICASTLRSLDVSSYGESRHREFLSFC</sequence>
<evidence type="ECO:0000313" key="2">
    <source>
        <dbReference type="Proteomes" id="UP000298030"/>
    </source>
</evidence>
<dbReference type="EMBL" id="QPFP01000057">
    <property type="protein sequence ID" value="TEB25334.1"/>
    <property type="molecule type" value="Genomic_DNA"/>
</dbReference>
<proteinExistence type="predicted"/>
<evidence type="ECO:0000313" key="1">
    <source>
        <dbReference type="EMBL" id="TEB25334.1"/>
    </source>
</evidence>
<gene>
    <name evidence="1" type="ORF">FA13DRAFT_1796446</name>
</gene>
<comment type="caution">
    <text evidence="1">The sequence shown here is derived from an EMBL/GenBank/DDBJ whole genome shotgun (WGS) entry which is preliminary data.</text>
</comment>
<dbReference type="AlphaFoldDB" id="A0A4Y7SUQ1"/>
<reference evidence="1 2" key="1">
    <citation type="journal article" date="2019" name="Nat. Ecol. Evol.">
        <title>Megaphylogeny resolves global patterns of mushroom evolution.</title>
        <authorList>
            <person name="Varga T."/>
            <person name="Krizsan K."/>
            <person name="Foldi C."/>
            <person name="Dima B."/>
            <person name="Sanchez-Garcia M."/>
            <person name="Sanchez-Ramirez S."/>
            <person name="Szollosi G.J."/>
            <person name="Szarkandi J.G."/>
            <person name="Papp V."/>
            <person name="Albert L."/>
            <person name="Andreopoulos W."/>
            <person name="Angelini C."/>
            <person name="Antonin V."/>
            <person name="Barry K.W."/>
            <person name="Bougher N.L."/>
            <person name="Buchanan P."/>
            <person name="Buyck B."/>
            <person name="Bense V."/>
            <person name="Catcheside P."/>
            <person name="Chovatia M."/>
            <person name="Cooper J."/>
            <person name="Damon W."/>
            <person name="Desjardin D."/>
            <person name="Finy P."/>
            <person name="Geml J."/>
            <person name="Haridas S."/>
            <person name="Hughes K."/>
            <person name="Justo A."/>
            <person name="Karasinski D."/>
            <person name="Kautmanova I."/>
            <person name="Kiss B."/>
            <person name="Kocsube S."/>
            <person name="Kotiranta H."/>
            <person name="LaButti K.M."/>
            <person name="Lechner B.E."/>
            <person name="Liimatainen K."/>
            <person name="Lipzen A."/>
            <person name="Lukacs Z."/>
            <person name="Mihaltcheva S."/>
            <person name="Morgado L.N."/>
            <person name="Niskanen T."/>
            <person name="Noordeloos M.E."/>
            <person name="Ohm R.A."/>
            <person name="Ortiz-Santana B."/>
            <person name="Ovrebo C."/>
            <person name="Racz N."/>
            <person name="Riley R."/>
            <person name="Savchenko A."/>
            <person name="Shiryaev A."/>
            <person name="Soop K."/>
            <person name="Spirin V."/>
            <person name="Szebenyi C."/>
            <person name="Tomsovsky M."/>
            <person name="Tulloss R.E."/>
            <person name="Uehling J."/>
            <person name="Grigoriev I.V."/>
            <person name="Vagvolgyi C."/>
            <person name="Papp T."/>
            <person name="Martin F.M."/>
            <person name="Miettinen O."/>
            <person name="Hibbett D.S."/>
            <person name="Nagy L.G."/>
        </authorList>
    </citation>
    <scope>NUCLEOTIDE SEQUENCE [LARGE SCALE GENOMIC DNA]</scope>
    <source>
        <strain evidence="1 2">FP101781</strain>
    </source>
</reference>
<organism evidence="1 2">
    <name type="scientific">Coprinellus micaceus</name>
    <name type="common">Glistening ink-cap mushroom</name>
    <name type="synonym">Coprinus micaceus</name>
    <dbReference type="NCBI Taxonomy" id="71717"/>
    <lineage>
        <taxon>Eukaryota</taxon>
        <taxon>Fungi</taxon>
        <taxon>Dikarya</taxon>
        <taxon>Basidiomycota</taxon>
        <taxon>Agaricomycotina</taxon>
        <taxon>Agaricomycetes</taxon>
        <taxon>Agaricomycetidae</taxon>
        <taxon>Agaricales</taxon>
        <taxon>Agaricineae</taxon>
        <taxon>Psathyrellaceae</taxon>
        <taxon>Coprinellus</taxon>
    </lineage>
</organism>
<name>A0A4Y7SUQ1_COPMI</name>
<evidence type="ECO:0008006" key="3">
    <source>
        <dbReference type="Google" id="ProtNLM"/>
    </source>
</evidence>
<accession>A0A4Y7SUQ1</accession>
<dbReference type="SUPFAM" id="SSF52047">
    <property type="entry name" value="RNI-like"/>
    <property type="match status" value="1"/>
</dbReference>
<dbReference type="Proteomes" id="UP000298030">
    <property type="component" value="Unassembled WGS sequence"/>
</dbReference>
<dbReference type="OrthoDB" id="3106624at2759"/>